<name>A0ACC4BPG1_POPAL</name>
<sequence length="204" mass="23248">MVLAQSGGSISRAIQQISNATIIDEKALNDCFNEITRALFQFDVPFKLVPYMKTGLEKRQPAQNMPIIIREKGWKPVLVCADTLRAGAFDQLKQNATKAKIPFYGSINRKLHFLKKSVKFLKQRNPNLLYLLRIAVSVKLHMDVFEVFDVKPFVSRLLGKGDWSGFMDKIQEVVPMDQQPELLQKLSEGSFTLRIMCASVWTVE</sequence>
<organism evidence="1 2">
    <name type="scientific">Populus alba</name>
    <name type="common">White poplar</name>
    <dbReference type="NCBI Taxonomy" id="43335"/>
    <lineage>
        <taxon>Eukaryota</taxon>
        <taxon>Viridiplantae</taxon>
        <taxon>Streptophyta</taxon>
        <taxon>Embryophyta</taxon>
        <taxon>Tracheophyta</taxon>
        <taxon>Spermatophyta</taxon>
        <taxon>Magnoliopsida</taxon>
        <taxon>eudicotyledons</taxon>
        <taxon>Gunneridae</taxon>
        <taxon>Pentapetalae</taxon>
        <taxon>rosids</taxon>
        <taxon>fabids</taxon>
        <taxon>Malpighiales</taxon>
        <taxon>Salicaceae</taxon>
        <taxon>Saliceae</taxon>
        <taxon>Populus</taxon>
    </lineage>
</organism>
<dbReference type="EMBL" id="RCHU02000009">
    <property type="protein sequence ID" value="KAL3580029.1"/>
    <property type="molecule type" value="Genomic_DNA"/>
</dbReference>
<reference evidence="1 2" key="1">
    <citation type="journal article" date="2024" name="Plant Biotechnol. J.">
        <title>Genome and CRISPR/Cas9 system of a widespread forest tree (Populus alba) in the world.</title>
        <authorList>
            <person name="Liu Y.J."/>
            <person name="Jiang P.F."/>
            <person name="Han X.M."/>
            <person name="Li X.Y."/>
            <person name="Wang H.M."/>
            <person name="Wang Y.J."/>
            <person name="Wang X.X."/>
            <person name="Zeng Q.Y."/>
        </authorList>
    </citation>
    <scope>NUCLEOTIDE SEQUENCE [LARGE SCALE GENOMIC DNA]</scope>
    <source>
        <strain evidence="2">cv. PAL-ZL1</strain>
    </source>
</reference>
<dbReference type="Proteomes" id="UP000309997">
    <property type="component" value="Unassembled WGS sequence"/>
</dbReference>
<evidence type="ECO:0000313" key="1">
    <source>
        <dbReference type="EMBL" id="KAL3580029.1"/>
    </source>
</evidence>
<keyword evidence="2" id="KW-1185">Reference proteome</keyword>
<evidence type="ECO:0000313" key="2">
    <source>
        <dbReference type="Proteomes" id="UP000309997"/>
    </source>
</evidence>
<accession>A0ACC4BPG1</accession>
<proteinExistence type="predicted"/>
<comment type="caution">
    <text evidence="1">The sequence shown here is derived from an EMBL/GenBank/DDBJ whole genome shotgun (WGS) entry which is preliminary data.</text>
</comment>
<protein>
    <submittedName>
        <fullName evidence="1">Uncharacterized protein</fullName>
    </submittedName>
</protein>
<gene>
    <name evidence="1" type="ORF">D5086_017864</name>
</gene>